<reference evidence="2 3" key="1">
    <citation type="submission" date="2024-01" db="EMBL/GenBank/DDBJ databases">
        <title>Comparative genomics of Cryptococcus and Kwoniella reveals pathogenesis evolution and contrasting modes of karyotype evolution via chromosome fusion or intercentromeric recombination.</title>
        <authorList>
            <person name="Coelho M.A."/>
            <person name="David-Palma M."/>
            <person name="Shea T."/>
            <person name="Bowers K."/>
            <person name="McGinley-Smith S."/>
            <person name="Mohammad A.W."/>
            <person name="Gnirke A."/>
            <person name="Yurkov A.M."/>
            <person name="Nowrousian M."/>
            <person name="Sun S."/>
            <person name="Cuomo C.A."/>
            <person name="Heitman J."/>
        </authorList>
    </citation>
    <scope>NUCLEOTIDE SEQUENCE [LARGE SCALE GENOMIC DNA]</scope>
    <source>
        <strain evidence="2 3">PYCC6329</strain>
    </source>
</reference>
<organism evidence="2 3">
    <name type="scientific">Kwoniella europaea PYCC6329</name>
    <dbReference type="NCBI Taxonomy" id="1423913"/>
    <lineage>
        <taxon>Eukaryota</taxon>
        <taxon>Fungi</taxon>
        <taxon>Dikarya</taxon>
        <taxon>Basidiomycota</taxon>
        <taxon>Agaricomycotina</taxon>
        <taxon>Tremellomycetes</taxon>
        <taxon>Tremellales</taxon>
        <taxon>Cryptococcaceae</taxon>
        <taxon>Kwoniella</taxon>
    </lineage>
</organism>
<dbReference type="Proteomes" id="UP001358614">
    <property type="component" value="Chromosome 3"/>
</dbReference>
<evidence type="ECO:0000256" key="1">
    <source>
        <dbReference type="SAM" id="MobiDB-lite"/>
    </source>
</evidence>
<dbReference type="KEGG" id="ker:91107328"/>
<feature type="region of interest" description="Disordered" evidence="1">
    <location>
        <begin position="1"/>
        <end position="31"/>
    </location>
</feature>
<sequence length="100" mass="10531">MPKEDKNATANSSSDSSQDSRYVILSRDGGSVPVDSAFAEVLKSAGTEITMTPEMFRAFGLDPAPSSDRADTAAKFKDNGGHSSKAASNETERDAEGSNR</sequence>
<feature type="region of interest" description="Disordered" evidence="1">
    <location>
        <begin position="59"/>
        <end position="100"/>
    </location>
</feature>
<accession>A0AAX4KVX1</accession>
<evidence type="ECO:0000313" key="2">
    <source>
        <dbReference type="EMBL" id="WWD10392.1"/>
    </source>
</evidence>
<name>A0AAX4KVX1_9TREE</name>
<feature type="compositionally biased region" description="Basic and acidic residues" evidence="1">
    <location>
        <begin position="68"/>
        <end position="80"/>
    </location>
</feature>
<dbReference type="GeneID" id="91107328"/>
<protein>
    <submittedName>
        <fullName evidence="2">Uncharacterized protein</fullName>
    </submittedName>
</protein>
<feature type="compositionally biased region" description="Basic and acidic residues" evidence="1">
    <location>
        <begin position="90"/>
        <end position="100"/>
    </location>
</feature>
<keyword evidence="3" id="KW-1185">Reference proteome</keyword>
<gene>
    <name evidence="2" type="ORF">V865_008527</name>
</gene>
<evidence type="ECO:0000313" key="3">
    <source>
        <dbReference type="Proteomes" id="UP001358614"/>
    </source>
</evidence>
<dbReference type="RefSeq" id="XP_066088359.1">
    <property type="nucleotide sequence ID" value="XM_066232262.1"/>
</dbReference>
<dbReference type="EMBL" id="CP144091">
    <property type="protein sequence ID" value="WWD10392.1"/>
    <property type="molecule type" value="Genomic_DNA"/>
</dbReference>
<dbReference type="AlphaFoldDB" id="A0AAX4KVX1"/>
<proteinExistence type="predicted"/>